<dbReference type="EC" id="3.1.1.-" evidence="3"/>
<dbReference type="PROSITE" id="PS00122">
    <property type="entry name" value="CARBOXYLESTERASE_B_1"/>
    <property type="match status" value="1"/>
</dbReference>
<comment type="similarity">
    <text evidence="1 3">Belongs to the type-B carboxylesterase/lipase family.</text>
</comment>
<dbReference type="PANTHER" id="PTHR11559">
    <property type="entry name" value="CARBOXYLESTERASE"/>
    <property type="match status" value="1"/>
</dbReference>
<evidence type="ECO:0000259" key="4">
    <source>
        <dbReference type="Pfam" id="PF00135"/>
    </source>
</evidence>
<dbReference type="InterPro" id="IPR029058">
    <property type="entry name" value="AB_hydrolase_fold"/>
</dbReference>
<comment type="caution">
    <text evidence="5">The sequence shown here is derived from an EMBL/GenBank/DDBJ whole genome shotgun (WGS) entry which is preliminary data.</text>
</comment>
<sequence>MTEAGKPYEIEETVMVVHTEHGLVQGLDRHGYQEFLGIPYAAAPYPEHAFDPPRPLNAWDGVFEATAPGATAAHAQVTQDLFPDPVVEGVNPLNLNVYAPADTGGPYPVLVWLHGGGFFSGGNASPWYTGESFARDGVVLVVPNYRLAAEGFMLLDDSVANRALLDITMALRWVRDNIEAFGGDPANVTVAGQSAGATATLALSGCPGARGLFRRLAAMSAGMPLLSSLTRTHELSEDFAALLGTPRTRAALLGAPVRKRLELEATWLPHEVRTPPADADARARRLRQDSLRWQPTLDGTVISASPYDALAEGTLDALMIGTTAEEWNFMLGPGKPAASAEACRQGFANLGLTGQDLAEYLRVLETDNPGHALAQALTDRNFRTPAREVADGAAKAGIPTYAYQFAWPAPGLGAAHCADLPFVFDHLDAPGAANLLGPGAPAQLATALHGALVRFVCDGSPGWSTYDTETRPVMVFDERTREIPDAFTLPPDQLRRTR</sequence>
<dbReference type="InterPro" id="IPR050309">
    <property type="entry name" value="Type-B_Carboxylest/Lipase"/>
</dbReference>
<dbReference type="InterPro" id="IPR002018">
    <property type="entry name" value="CarbesteraseB"/>
</dbReference>
<dbReference type="Proteomes" id="UP001500689">
    <property type="component" value="Unassembled WGS sequence"/>
</dbReference>
<gene>
    <name evidence="5" type="ORF">GCM10022222_79140</name>
</gene>
<accession>A0ABP6YHC5</accession>
<organism evidence="5 6">
    <name type="scientific">Amycolatopsis ultiminotia</name>
    <dbReference type="NCBI Taxonomy" id="543629"/>
    <lineage>
        <taxon>Bacteria</taxon>
        <taxon>Bacillati</taxon>
        <taxon>Actinomycetota</taxon>
        <taxon>Actinomycetes</taxon>
        <taxon>Pseudonocardiales</taxon>
        <taxon>Pseudonocardiaceae</taxon>
        <taxon>Amycolatopsis</taxon>
    </lineage>
</organism>
<protein>
    <recommendedName>
        <fullName evidence="3">Carboxylic ester hydrolase</fullName>
        <ecNumber evidence="3">3.1.1.-</ecNumber>
    </recommendedName>
</protein>
<dbReference type="InterPro" id="IPR019826">
    <property type="entry name" value="Carboxylesterase_B_AS"/>
</dbReference>
<reference evidence="6" key="1">
    <citation type="journal article" date="2019" name="Int. J. Syst. Evol. Microbiol.">
        <title>The Global Catalogue of Microorganisms (GCM) 10K type strain sequencing project: providing services to taxonomists for standard genome sequencing and annotation.</title>
        <authorList>
            <consortium name="The Broad Institute Genomics Platform"/>
            <consortium name="The Broad Institute Genome Sequencing Center for Infectious Disease"/>
            <person name="Wu L."/>
            <person name="Ma J."/>
        </authorList>
    </citation>
    <scope>NUCLEOTIDE SEQUENCE [LARGE SCALE GENOMIC DNA]</scope>
    <source>
        <strain evidence="6">JCM 16898</strain>
    </source>
</reference>
<evidence type="ECO:0000313" key="6">
    <source>
        <dbReference type="Proteomes" id="UP001500689"/>
    </source>
</evidence>
<feature type="domain" description="Carboxylesterase type B" evidence="4">
    <location>
        <begin position="16"/>
        <end position="478"/>
    </location>
</feature>
<evidence type="ECO:0000256" key="3">
    <source>
        <dbReference type="RuleBase" id="RU361235"/>
    </source>
</evidence>
<keyword evidence="2 3" id="KW-0378">Hydrolase</keyword>
<evidence type="ECO:0000313" key="5">
    <source>
        <dbReference type="EMBL" id="GAA3582548.1"/>
    </source>
</evidence>
<proteinExistence type="inferred from homology"/>
<evidence type="ECO:0000256" key="1">
    <source>
        <dbReference type="ARBA" id="ARBA00005964"/>
    </source>
</evidence>
<dbReference type="EMBL" id="BAAAZN010000027">
    <property type="protein sequence ID" value="GAA3582548.1"/>
    <property type="molecule type" value="Genomic_DNA"/>
</dbReference>
<dbReference type="Pfam" id="PF00135">
    <property type="entry name" value="COesterase"/>
    <property type="match status" value="1"/>
</dbReference>
<evidence type="ECO:0000256" key="2">
    <source>
        <dbReference type="ARBA" id="ARBA00022801"/>
    </source>
</evidence>
<dbReference type="Gene3D" id="3.40.50.1820">
    <property type="entry name" value="alpha/beta hydrolase"/>
    <property type="match status" value="1"/>
</dbReference>
<keyword evidence="6" id="KW-1185">Reference proteome</keyword>
<name>A0ABP6YHC5_9PSEU</name>
<dbReference type="SUPFAM" id="SSF53474">
    <property type="entry name" value="alpha/beta-Hydrolases"/>
    <property type="match status" value="1"/>
</dbReference>